<comment type="caution">
    <text evidence="1">The sequence shown here is derived from an EMBL/GenBank/DDBJ whole genome shotgun (WGS) entry which is preliminary data.</text>
</comment>
<dbReference type="AlphaFoldDB" id="A0AAV4H6L8"/>
<dbReference type="Proteomes" id="UP000762676">
    <property type="component" value="Unassembled WGS sequence"/>
</dbReference>
<name>A0AAV4H6L8_9GAST</name>
<dbReference type="InterPro" id="IPR037120">
    <property type="entry name" value="Haem_peroxidase_sf_animal"/>
</dbReference>
<dbReference type="Gene3D" id="1.10.640.10">
    <property type="entry name" value="Haem peroxidase domain superfamily, animal type"/>
    <property type="match status" value="1"/>
</dbReference>
<protein>
    <submittedName>
        <fullName evidence="1">Chorion peroxidase</fullName>
    </submittedName>
</protein>
<dbReference type="PANTHER" id="PTHR11475">
    <property type="entry name" value="OXIDASE/PEROXIDASE"/>
    <property type="match status" value="1"/>
</dbReference>
<dbReference type="PROSITE" id="PS50292">
    <property type="entry name" value="PEROXIDASE_3"/>
    <property type="match status" value="1"/>
</dbReference>
<dbReference type="GO" id="GO:0004601">
    <property type="term" value="F:peroxidase activity"/>
    <property type="evidence" value="ECO:0007669"/>
    <property type="project" value="UniProtKB-KW"/>
</dbReference>
<dbReference type="GO" id="GO:0020037">
    <property type="term" value="F:heme binding"/>
    <property type="evidence" value="ECO:0007669"/>
    <property type="project" value="InterPro"/>
</dbReference>
<accession>A0AAV4H6L8</accession>
<gene>
    <name evidence="1" type="ORF">ElyMa_006199600</name>
</gene>
<keyword evidence="1" id="KW-0560">Oxidoreductase</keyword>
<evidence type="ECO:0000313" key="1">
    <source>
        <dbReference type="EMBL" id="GFR92400.1"/>
    </source>
</evidence>
<dbReference type="EMBL" id="BMAT01012434">
    <property type="protein sequence ID" value="GFR92400.1"/>
    <property type="molecule type" value="Genomic_DNA"/>
</dbReference>
<evidence type="ECO:0000313" key="2">
    <source>
        <dbReference type="Proteomes" id="UP000762676"/>
    </source>
</evidence>
<proteinExistence type="predicted"/>
<sequence length="209" mass="23692">MFSPQNIIIHQSKQGCQKTDNLFSPEVLDKLFMGVDVPGESFDLPALAVHRSRDHGLPPYLDYLDHVLKALARQPNMDRLVSALNLPKCVMDGIYESLSDIDLFVGALYETPVTDGIVGPTFAYLIGEQFHRLRVGDRFFYETTDQNIGFTPAQLQDIQQKASLANVYCKNNPKLQKLQPKVMERRTSSNLKISCSSFADFDFSLWKEE</sequence>
<dbReference type="InterPro" id="IPR019791">
    <property type="entry name" value="Haem_peroxidase_animal"/>
</dbReference>
<dbReference type="SUPFAM" id="SSF48113">
    <property type="entry name" value="Heme-dependent peroxidases"/>
    <property type="match status" value="1"/>
</dbReference>
<reference evidence="1 2" key="1">
    <citation type="journal article" date="2021" name="Elife">
        <title>Chloroplast acquisition without the gene transfer in kleptoplastic sea slugs, Plakobranchus ocellatus.</title>
        <authorList>
            <person name="Maeda T."/>
            <person name="Takahashi S."/>
            <person name="Yoshida T."/>
            <person name="Shimamura S."/>
            <person name="Takaki Y."/>
            <person name="Nagai Y."/>
            <person name="Toyoda A."/>
            <person name="Suzuki Y."/>
            <person name="Arimoto A."/>
            <person name="Ishii H."/>
            <person name="Satoh N."/>
            <person name="Nishiyama T."/>
            <person name="Hasebe M."/>
            <person name="Maruyama T."/>
            <person name="Minagawa J."/>
            <person name="Obokata J."/>
            <person name="Shigenobu S."/>
        </authorList>
    </citation>
    <scope>NUCLEOTIDE SEQUENCE [LARGE SCALE GENOMIC DNA]</scope>
</reference>
<keyword evidence="2" id="KW-1185">Reference proteome</keyword>
<dbReference type="Pfam" id="PF03098">
    <property type="entry name" value="An_peroxidase"/>
    <property type="match status" value="1"/>
</dbReference>
<dbReference type="InterPro" id="IPR010255">
    <property type="entry name" value="Haem_peroxidase_sf"/>
</dbReference>
<organism evidence="1 2">
    <name type="scientific">Elysia marginata</name>
    <dbReference type="NCBI Taxonomy" id="1093978"/>
    <lineage>
        <taxon>Eukaryota</taxon>
        <taxon>Metazoa</taxon>
        <taxon>Spiralia</taxon>
        <taxon>Lophotrochozoa</taxon>
        <taxon>Mollusca</taxon>
        <taxon>Gastropoda</taxon>
        <taxon>Heterobranchia</taxon>
        <taxon>Euthyneura</taxon>
        <taxon>Panpulmonata</taxon>
        <taxon>Sacoglossa</taxon>
        <taxon>Placobranchoidea</taxon>
        <taxon>Plakobranchidae</taxon>
        <taxon>Elysia</taxon>
    </lineage>
</organism>
<dbReference type="GO" id="GO:0006979">
    <property type="term" value="P:response to oxidative stress"/>
    <property type="evidence" value="ECO:0007669"/>
    <property type="project" value="InterPro"/>
</dbReference>
<dbReference type="PANTHER" id="PTHR11475:SF141">
    <property type="entry name" value="CARDINAL"/>
    <property type="match status" value="1"/>
</dbReference>
<keyword evidence="1" id="KW-0575">Peroxidase</keyword>